<dbReference type="Pfam" id="PF23134">
    <property type="entry name" value="TRIP4_3rd"/>
    <property type="match status" value="1"/>
</dbReference>
<dbReference type="InterPro" id="IPR039128">
    <property type="entry name" value="TRIP4-like"/>
</dbReference>
<evidence type="ECO:0008006" key="6">
    <source>
        <dbReference type="Google" id="ProtNLM"/>
    </source>
</evidence>
<dbReference type="InterPro" id="IPR009349">
    <property type="entry name" value="TRIP4/RQT4_C2HC5_Znf"/>
</dbReference>
<evidence type="ECO:0000313" key="4">
    <source>
        <dbReference type="EMBL" id="KAK6734910.1"/>
    </source>
</evidence>
<feature type="domain" description="TRIP4/RQT4 C2HC5-type zinc finger" evidence="2">
    <location>
        <begin position="45"/>
        <end position="90"/>
    </location>
</feature>
<gene>
    <name evidence="4" type="primary">Necator_chrII.g6024</name>
    <name evidence="4" type="ORF">RB195_018231</name>
</gene>
<evidence type="ECO:0000313" key="5">
    <source>
        <dbReference type="Proteomes" id="UP001303046"/>
    </source>
</evidence>
<dbReference type="Pfam" id="PF06221">
    <property type="entry name" value="zf-C2HC5"/>
    <property type="match status" value="1"/>
</dbReference>
<name>A0ABR1CBU1_NECAM</name>
<dbReference type="PANTHER" id="PTHR12963:SF4">
    <property type="entry name" value="ACTIVATING SIGNAL COINTEGRATOR 1"/>
    <property type="match status" value="1"/>
</dbReference>
<protein>
    <recommendedName>
        <fullName evidence="6">Zinc finger C2HC5-type domain-containing protein</fullName>
    </recommendedName>
</protein>
<dbReference type="PANTHER" id="PTHR12963">
    <property type="entry name" value="THYROID RECEPTOR INTERACTING PROTEIN RELATED"/>
    <property type="match status" value="1"/>
</dbReference>
<feature type="domain" description="Activating signal cointegrator 1 third" evidence="3">
    <location>
        <begin position="154"/>
        <end position="198"/>
    </location>
</feature>
<evidence type="ECO:0000259" key="3">
    <source>
        <dbReference type="Pfam" id="PF23134"/>
    </source>
</evidence>
<dbReference type="EMBL" id="JAVFWL010000002">
    <property type="protein sequence ID" value="KAK6734910.1"/>
    <property type="molecule type" value="Genomic_DNA"/>
</dbReference>
<feature type="region of interest" description="Disordered" evidence="1">
    <location>
        <begin position="1"/>
        <end position="23"/>
    </location>
</feature>
<organism evidence="4 5">
    <name type="scientific">Necator americanus</name>
    <name type="common">Human hookworm</name>
    <dbReference type="NCBI Taxonomy" id="51031"/>
    <lineage>
        <taxon>Eukaryota</taxon>
        <taxon>Metazoa</taxon>
        <taxon>Ecdysozoa</taxon>
        <taxon>Nematoda</taxon>
        <taxon>Chromadorea</taxon>
        <taxon>Rhabditida</taxon>
        <taxon>Rhabditina</taxon>
        <taxon>Rhabditomorpha</taxon>
        <taxon>Strongyloidea</taxon>
        <taxon>Ancylostomatidae</taxon>
        <taxon>Bunostominae</taxon>
        <taxon>Necator</taxon>
    </lineage>
</organism>
<keyword evidence="5" id="KW-1185">Reference proteome</keyword>
<dbReference type="Proteomes" id="UP001303046">
    <property type="component" value="Unassembled WGS sequence"/>
</dbReference>
<dbReference type="InterPro" id="IPR056993">
    <property type="entry name" value="TRIP4_3rd_dom"/>
</dbReference>
<reference evidence="4 5" key="1">
    <citation type="submission" date="2023-08" db="EMBL/GenBank/DDBJ databases">
        <title>A Necator americanus chromosomal reference genome.</title>
        <authorList>
            <person name="Ilik V."/>
            <person name="Petrzelkova K.J."/>
            <person name="Pardy F."/>
            <person name="Fuh T."/>
            <person name="Niatou-Singa F.S."/>
            <person name="Gouil Q."/>
            <person name="Baker L."/>
            <person name="Ritchie M.E."/>
            <person name="Jex A.R."/>
            <person name="Gazzola D."/>
            <person name="Li H."/>
            <person name="Toshio Fujiwara R."/>
            <person name="Zhan B."/>
            <person name="Aroian R.V."/>
            <person name="Pafco B."/>
            <person name="Schwarz E.M."/>
        </authorList>
    </citation>
    <scope>NUCLEOTIDE SEQUENCE [LARGE SCALE GENOMIC DNA]</scope>
    <source>
        <strain evidence="4 5">Aroian</strain>
        <tissue evidence="4">Whole animal</tissue>
    </source>
</reference>
<accession>A0ABR1CBU1</accession>
<evidence type="ECO:0000259" key="2">
    <source>
        <dbReference type="Pfam" id="PF06221"/>
    </source>
</evidence>
<evidence type="ECO:0000256" key="1">
    <source>
        <dbReference type="SAM" id="MobiDB-lite"/>
    </source>
</evidence>
<comment type="caution">
    <text evidence="4">The sequence shown here is derived from an EMBL/GenBank/DDBJ whole genome shotgun (WGS) entry which is preliminary data.</text>
</comment>
<sequence length="434" mass="48526">MRNKKDRKTHLSHHGDEVGGAAHQRNTLAVKAEAAISDQLLPGRHPCNCQARIHALVRNCMGCGKIVCVQEGSGPCFFCGTLVCTKEEREILDRGSRKSAELYNQLMGAKKGGRTKDFSLSAIGAEFEKATQFRNKLLAADADSERRTKINDLESDYSSIENNPYLTAEERRAIMQRRMELQQIREKRRKNILINVNFGNMSISEGKQDLGASATYDPIIESIIDKLEERRQAADAARNPFVDAEWVLKGFIPKYDQSCGSRFESNTKEFSDVDALCMMNEELAKLEVERRGYAFAIPQPYASLVSNGVVRYIRWSEDVNLKGPVFICSAVSSITNNDVSEFLSKMGSLFVNKGISGQIDFSHASILGRAFLDDCITYKEFSEKHNAPVFGEGNFVLVFSSFEPLTVTVPYVAPSPFFRLEKEILHVLGNVFSS</sequence>
<feature type="compositionally biased region" description="Basic residues" evidence="1">
    <location>
        <begin position="1"/>
        <end position="12"/>
    </location>
</feature>
<proteinExistence type="predicted"/>